<dbReference type="Proteomes" id="UP000756132">
    <property type="component" value="Chromosome 13"/>
</dbReference>
<feature type="transmembrane region" description="Helical" evidence="4">
    <location>
        <begin position="432"/>
        <end position="456"/>
    </location>
</feature>
<dbReference type="Pfam" id="PF07690">
    <property type="entry name" value="MFS_1"/>
    <property type="match status" value="1"/>
</dbReference>
<feature type="domain" description="Major facilitator superfamily (MFS) profile" evidence="5">
    <location>
        <begin position="63"/>
        <end position="460"/>
    </location>
</feature>
<dbReference type="EMBL" id="CP090175">
    <property type="protein sequence ID" value="UJO25186.1"/>
    <property type="molecule type" value="Genomic_DNA"/>
</dbReference>
<evidence type="ECO:0000256" key="3">
    <source>
        <dbReference type="SAM" id="MobiDB-lite"/>
    </source>
</evidence>
<dbReference type="OMA" id="LGMSWSV"/>
<evidence type="ECO:0000313" key="6">
    <source>
        <dbReference type="EMBL" id="UJO25186.1"/>
    </source>
</evidence>
<feature type="region of interest" description="Disordered" evidence="3">
    <location>
        <begin position="1"/>
        <end position="27"/>
    </location>
</feature>
<accession>A0A9Q8PMJ8</accession>
<dbReference type="Gene3D" id="1.20.1250.20">
    <property type="entry name" value="MFS general substrate transporter like domains"/>
    <property type="match status" value="2"/>
</dbReference>
<comment type="similarity">
    <text evidence="2">Belongs to the major facilitator superfamily. Monocarboxylate porter (TC 2.A.1.13) family.</text>
</comment>
<dbReference type="PANTHER" id="PTHR11360">
    <property type="entry name" value="MONOCARBOXYLATE TRANSPORTER"/>
    <property type="match status" value="1"/>
</dbReference>
<keyword evidence="4" id="KW-0472">Membrane</keyword>
<dbReference type="GO" id="GO:0022857">
    <property type="term" value="F:transmembrane transporter activity"/>
    <property type="evidence" value="ECO:0007669"/>
    <property type="project" value="InterPro"/>
</dbReference>
<name>A0A9Q8PMJ8_PASFU</name>
<dbReference type="GeneID" id="71994021"/>
<feature type="transmembrane region" description="Helical" evidence="4">
    <location>
        <begin position="105"/>
        <end position="127"/>
    </location>
</feature>
<feature type="transmembrane region" description="Helical" evidence="4">
    <location>
        <begin position="308"/>
        <end position="326"/>
    </location>
</feature>
<feature type="transmembrane region" description="Helical" evidence="4">
    <location>
        <begin position="362"/>
        <end position="388"/>
    </location>
</feature>
<keyword evidence="7" id="KW-1185">Reference proteome</keyword>
<feature type="transmembrane region" description="Helical" evidence="4">
    <location>
        <begin position="163"/>
        <end position="182"/>
    </location>
</feature>
<comment type="subcellular location">
    <subcellularLocation>
        <location evidence="1">Membrane</location>
        <topology evidence="1">Multi-pass membrane protein</topology>
    </subcellularLocation>
</comment>
<evidence type="ECO:0000256" key="4">
    <source>
        <dbReference type="SAM" id="Phobius"/>
    </source>
</evidence>
<dbReference type="OrthoDB" id="6509908at2759"/>
<feature type="transmembrane region" description="Helical" evidence="4">
    <location>
        <begin position="64"/>
        <end position="85"/>
    </location>
</feature>
<dbReference type="AlphaFoldDB" id="A0A9Q8PMJ8"/>
<evidence type="ECO:0000259" key="5">
    <source>
        <dbReference type="PROSITE" id="PS50850"/>
    </source>
</evidence>
<feature type="transmembrane region" description="Helical" evidence="4">
    <location>
        <begin position="266"/>
        <end position="288"/>
    </location>
</feature>
<proteinExistence type="inferred from homology"/>
<evidence type="ECO:0000256" key="1">
    <source>
        <dbReference type="ARBA" id="ARBA00004141"/>
    </source>
</evidence>
<dbReference type="InterPro" id="IPR011701">
    <property type="entry name" value="MFS"/>
</dbReference>
<dbReference type="InterPro" id="IPR050327">
    <property type="entry name" value="Proton-linked_MCT"/>
</dbReference>
<feature type="transmembrane region" description="Helical" evidence="4">
    <location>
        <begin position="134"/>
        <end position="157"/>
    </location>
</feature>
<reference evidence="6" key="1">
    <citation type="submission" date="2021-12" db="EMBL/GenBank/DDBJ databases">
        <authorList>
            <person name="Zaccaron A."/>
            <person name="Stergiopoulos I."/>
        </authorList>
    </citation>
    <scope>NUCLEOTIDE SEQUENCE</scope>
    <source>
        <strain evidence="6">Race5_Kim</strain>
    </source>
</reference>
<feature type="transmembrane region" description="Helical" evidence="4">
    <location>
        <begin position="191"/>
        <end position="211"/>
    </location>
</feature>
<evidence type="ECO:0000313" key="7">
    <source>
        <dbReference type="Proteomes" id="UP000756132"/>
    </source>
</evidence>
<sequence>MAASSATSEEEKQAESMDVEKRHHGDKFDEQIGKDVPCLVVEKGPDATTTPLAPPALQDGGLRAWLQVAGSFLVFGNLWGFTFAFGSFQSYYELDFLAGTSASTISWIGTATVFLLILIGVFSGPLFDLGYFRTMLLAGAFMETLSVFLMSVCHNYWQLMLAQGVLQGLGNGLLYLPGLALVGRSFKKNRAIAMGVTTCGAPVGGVIYTLVFEQLISKTSFGWTVRIMGFVMLASYCISFPLLLWGVKNLGGLASGTPRKLFDRAALTDVPFWAYSTANFFIFCGYMVPFTFIPSYGQVIMGMSRSSSLYVAMVAQASSVLGRLVAGYTASKIGVLIPWISCVTCSAMFCIAWIGVDSVGGFYAIAALYGCFSGALIPLPPSVFPVVCPDQKVFGARLGMAQAVGSVASLIGSPIAAALADASSSGGQPSYLGLQLFSGLIMLAGAINLVFLWIVLAKRSNGGSKLI</sequence>
<evidence type="ECO:0000256" key="2">
    <source>
        <dbReference type="ARBA" id="ARBA00006727"/>
    </source>
</evidence>
<dbReference type="SUPFAM" id="SSF103473">
    <property type="entry name" value="MFS general substrate transporter"/>
    <property type="match status" value="1"/>
</dbReference>
<dbReference type="RefSeq" id="XP_047769552.1">
    <property type="nucleotide sequence ID" value="XM_047913291.1"/>
</dbReference>
<dbReference type="KEGG" id="ffu:CLAFUR5_14143"/>
<dbReference type="PROSITE" id="PS50850">
    <property type="entry name" value="MFS"/>
    <property type="match status" value="1"/>
</dbReference>
<dbReference type="InterPro" id="IPR036259">
    <property type="entry name" value="MFS_trans_sf"/>
</dbReference>
<protein>
    <submittedName>
        <fullName evidence="6">MFS-type transporter pynF</fullName>
    </submittedName>
</protein>
<dbReference type="PANTHER" id="PTHR11360:SF252">
    <property type="entry name" value="MAJOR FACILITATOR SUPERFAMILY (MFS) PROFILE DOMAIN-CONTAINING PROTEIN-RELATED"/>
    <property type="match status" value="1"/>
</dbReference>
<feature type="compositionally biased region" description="Basic and acidic residues" evidence="3">
    <location>
        <begin position="9"/>
        <end position="27"/>
    </location>
</feature>
<gene>
    <name evidence="6" type="ORF">CLAFUR5_14143</name>
</gene>
<keyword evidence="4" id="KW-0812">Transmembrane</keyword>
<dbReference type="GO" id="GO:0016020">
    <property type="term" value="C:membrane"/>
    <property type="evidence" value="ECO:0007669"/>
    <property type="project" value="UniProtKB-SubCell"/>
</dbReference>
<organism evidence="6 7">
    <name type="scientific">Passalora fulva</name>
    <name type="common">Tomato leaf mold</name>
    <name type="synonym">Cladosporium fulvum</name>
    <dbReference type="NCBI Taxonomy" id="5499"/>
    <lineage>
        <taxon>Eukaryota</taxon>
        <taxon>Fungi</taxon>
        <taxon>Dikarya</taxon>
        <taxon>Ascomycota</taxon>
        <taxon>Pezizomycotina</taxon>
        <taxon>Dothideomycetes</taxon>
        <taxon>Dothideomycetidae</taxon>
        <taxon>Mycosphaerellales</taxon>
        <taxon>Mycosphaerellaceae</taxon>
        <taxon>Fulvia</taxon>
    </lineage>
</organism>
<feature type="transmembrane region" description="Helical" evidence="4">
    <location>
        <begin position="223"/>
        <end position="245"/>
    </location>
</feature>
<dbReference type="InterPro" id="IPR020846">
    <property type="entry name" value="MFS_dom"/>
</dbReference>
<feature type="transmembrane region" description="Helical" evidence="4">
    <location>
        <begin position="400"/>
        <end position="420"/>
    </location>
</feature>
<feature type="transmembrane region" description="Helical" evidence="4">
    <location>
        <begin position="333"/>
        <end position="356"/>
    </location>
</feature>
<reference evidence="6" key="2">
    <citation type="journal article" date="2022" name="Microb. Genom.">
        <title>A chromosome-scale genome assembly of the tomato pathogen Cladosporium fulvum reveals a compartmentalized genome architecture and the presence of a dispensable chromosome.</title>
        <authorList>
            <person name="Zaccaron A.Z."/>
            <person name="Chen L.H."/>
            <person name="Samaras A."/>
            <person name="Stergiopoulos I."/>
        </authorList>
    </citation>
    <scope>NUCLEOTIDE SEQUENCE</scope>
    <source>
        <strain evidence="6">Race5_Kim</strain>
    </source>
</reference>
<keyword evidence="4" id="KW-1133">Transmembrane helix</keyword>